<evidence type="ECO:0000256" key="8">
    <source>
        <dbReference type="PIRSR" id="PIRSR601486-1"/>
    </source>
</evidence>
<sequence length="152" mass="16704">MTLFKRALQFSLLACWSGLLVMTAPAAHAQSTAASDEVFQGMGGKPGIEKIVQIFLPIVLADDRIKDSFKDTDMERLGTLLAEQFCHLGGGPCKYSGKDMKTAHEDFIITNAQFNALAEDLQLAMEEYGVPSRIQNKLIAKLAPMQREVVTK</sequence>
<proteinExistence type="inferred from homology"/>
<gene>
    <name evidence="10" type="ORF">G3574_03270</name>
</gene>
<dbReference type="GO" id="GO:0020037">
    <property type="term" value="F:heme binding"/>
    <property type="evidence" value="ECO:0007669"/>
    <property type="project" value="InterPro"/>
</dbReference>
<dbReference type="EMBL" id="JAAIVB010000011">
    <property type="protein sequence ID" value="NEX60089.1"/>
    <property type="molecule type" value="Genomic_DNA"/>
</dbReference>
<keyword evidence="11" id="KW-1185">Reference proteome</keyword>
<dbReference type="Proteomes" id="UP000482155">
    <property type="component" value="Unassembled WGS sequence"/>
</dbReference>
<dbReference type="GO" id="GO:0019825">
    <property type="term" value="F:oxygen binding"/>
    <property type="evidence" value="ECO:0007669"/>
    <property type="project" value="InterPro"/>
</dbReference>
<evidence type="ECO:0000313" key="10">
    <source>
        <dbReference type="EMBL" id="NEX60089.1"/>
    </source>
</evidence>
<evidence type="ECO:0000256" key="3">
    <source>
        <dbReference type="ARBA" id="ARBA00022617"/>
    </source>
</evidence>
<dbReference type="RefSeq" id="WP_163960591.1">
    <property type="nucleotide sequence ID" value="NZ_JAAIVB010000011.1"/>
</dbReference>
<dbReference type="GO" id="GO:0005344">
    <property type="term" value="F:oxygen carrier activity"/>
    <property type="evidence" value="ECO:0007669"/>
    <property type="project" value="UniProtKB-UniRule"/>
</dbReference>
<name>A0A6B3SR01_9BURK</name>
<keyword evidence="4 6" id="KW-0479">Metal-binding</keyword>
<dbReference type="SUPFAM" id="SSF46458">
    <property type="entry name" value="Globin-like"/>
    <property type="match status" value="1"/>
</dbReference>
<evidence type="ECO:0000256" key="9">
    <source>
        <dbReference type="SAM" id="SignalP"/>
    </source>
</evidence>
<keyword evidence="3 6" id="KW-0349">Heme</keyword>
<keyword evidence="6" id="KW-0561">Oxygen transport</keyword>
<keyword evidence="9" id="KW-0732">Signal</keyword>
<protein>
    <recommendedName>
        <fullName evidence="6">Group 1 truncated hemoglobin</fullName>
    </recommendedName>
</protein>
<organism evidence="10 11">
    <name type="scientific">Noviherbaspirillum galbum</name>
    <dbReference type="NCBI Taxonomy" id="2709383"/>
    <lineage>
        <taxon>Bacteria</taxon>
        <taxon>Pseudomonadati</taxon>
        <taxon>Pseudomonadota</taxon>
        <taxon>Betaproteobacteria</taxon>
        <taxon>Burkholderiales</taxon>
        <taxon>Oxalobacteraceae</taxon>
        <taxon>Noviherbaspirillum</taxon>
    </lineage>
</organism>
<feature type="signal peptide" evidence="9">
    <location>
        <begin position="1"/>
        <end position="29"/>
    </location>
</feature>
<comment type="cofactor">
    <cofactor evidence="7">
        <name>heme</name>
        <dbReference type="ChEBI" id="CHEBI:30413"/>
    </cofactor>
    <text evidence="7">Binds 1 heme group per subunit.</text>
</comment>
<dbReference type="Pfam" id="PF01152">
    <property type="entry name" value="Bac_globin"/>
    <property type="match status" value="1"/>
</dbReference>
<comment type="caution">
    <text evidence="10">The sequence shown here is derived from an EMBL/GenBank/DDBJ whole genome shotgun (WGS) entry which is preliminary data.</text>
</comment>
<evidence type="ECO:0000256" key="5">
    <source>
        <dbReference type="ARBA" id="ARBA00023004"/>
    </source>
</evidence>
<evidence type="ECO:0000256" key="4">
    <source>
        <dbReference type="ARBA" id="ARBA00022723"/>
    </source>
</evidence>
<dbReference type="InterPro" id="IPR009050">
    <property type="entry name" value="Globin-like_sf"/>
</dbReference>
<evidence type="ECO:0000256" key="1">
    <source>
        <dbReference type="ARBA" id="ARBA00009660"/>
    </source>
</evidence>
<keyword evidence="2 6" id="KW-0813">Transport</keyword>
<evidence type="ECO:0000256" key="7">
    <source>
        <dbReference type="PIRSR" id="PIRSR002030-1"/>
    </source>
</evidence>
<feature type="binding site" description="proximal binding residue" evidence="7">
    <location>
        <position position="104"/>
    </location>
    <ligand>
        <name>heme</name>
        <dbReference type="ChEBI" id="CHEBI:30413"/>
    </ligand>
    <ligandPart>
        <name>Fe</name>
        <dbReference type="ChEBI" id="CHEBI:18248"/>
    </ligandPart>
</feature>
<evidence type="ECO:0000256" key="2">
    <source>
        <dbReference type="ARBA" id="ARBA00022448"/>
    </source>
</evidence>
<keyword evidence="5 6" id="KW-0408">Iron</keyword>
<dbReference type="InterPro" id="IPR012292">
    <property type="entry name" value="Globin/Proto"/>
</dbReference>
<accession>A0A6B3SR01</accession>
<feature type="binding site" description="distal binding residue" evidence="8">
    <location>
        <position position="104"/>
    </location>
    <ligand>
        <name>heme</name>
        <dbReference type="ChEBI" id="CHEBI:30413"/>
    </ligand>
    <ligandPart>
        <name>Fe</name>
        <dbReference type="ChEBI" id="CHEBI:18248"/>
    </ligandPart>
</feature>
<dbReference type="AlphaFoldDB" id="A0A6B3SR01"/>
<dbReference type="InterPro" id="IPR001486">
    <property type="entry name" value="Hemoglobin_trunc"/>
</dbReference>
<dbReference type="Gene3D" id="1.10.490.10">
    <property type="entry name" value="Globins"/>
    <property type="match status" value="1"/>
</dbReference>
<comment type="similarity">
    <text evidence="1 6">Belongs to the truncated hemoglobin family. Group I subfamily.</text>
</comment>
<feature type="chain" id="PRO_5025611212" description="Group 1 truncated hemoglobin" evidence="9">
    <location>
        <begin position="30"/>
        <end position="152"/>
    </location>
</feature>
<dbReference type="PIRSF" id="PIRSF002030">
    <property type="entry name" value="Globin_Protozoa/Cyanobacteria"/>
    <property type="match status" value="1"/>
</dbReference>
<dbReference type="CDD" id="cd00454">
    <property type="entry name" value="TrHb1_N"/>
    <property type="match status" value="1"/>
</dbReference>
<dbReference type="GO" id="GO:0046872">
    <property type="term" value="F:metal ion binding"/>
    <property type="evidence" value="ECO:0007669"/>
    <property type="project" value="UniProtKB-UniRule"/>
</dbReference>
<evidence type="ECO:0000256" key="6">
    <source>
        <dbReference type="PIRNR" id="PIRNR002030"/>
    </source>
</evidence>
<reference evidence="10 11" key="1">
    <citation type="submission" date="2020-02" db="EMBL/GenBank/DDBJ databases">
        <authorList>
            <person name="Kim M.K."/>
        </authorList>
    </citation>
    <scope>NUCLEOTIDE SEQUENCE [LARGE SCALE GENOMIC DNA]</scope>
    <source>
        <strain evidence="10 11">17J57-3</strain>
    </source>
</reference>
<evidence type="ECO:0000313" key="11">
    <source>
        <dbReference type="Proteomes" id="UP000482155"/>
    </source>
</evidence>
<dbReference type="InterPro" id="IPR016339">
    <property type="entry name" value="Hemoglobin_trunc_I"/>
</dbReference>